<name>A0AAW8QZ79_9ALTE</name>
<evidence type="ECO:0000259" key="1">
    <source>
        <dbReference type="Pfam" id="PF02557"/>
    </source>
</evidence>
<dbReference type="PANTHER" id="PTHR34385">
    <property type="entry name" value="D-ALANYL-D-ALANINE CARBOXYPEPTIDASE"/>
    <property type="match status" value="1"/>
</dbReference>
<dbReference type="InterPro" id="IPR003709">
    <property type="entry name" value="VanY-like_core_dom"/>
</dbReference>
<organism evidence="2 3">
    <name type="scientific">Brumicola blandensis</name>
    <dbReference type="NCBI Taxonomy" id="3075611"/>
    <lineage>
        <taxon>Bacteria</taxon>
        <taxon>Pseudomonadati</taxon>
        <taxon>Pseudomonadota</taxon>
        <taxon>Gammaproteobacteria</taxon>
        <taxon>Alteromonadales</taxon>
        <taxon>Alteromonadaceae</taxon>
        <taxon>Brumicola</taxon>
    </lineage>
</organism>
<protein>
    <submittedName>
        <fullName evidence="2">M15 family metallopeptidase</fullName>
    </submittedName>
</protein>
<dbReference type="EMBL" id="JAVRIE010000001">
    <property type="protein sequence ID" value="MDT0581286.1"/>
    <property type="molecule type" value="Genomic_DNA"/>
</dbReference>
<reference evidence="2 3" key="1">
    <citation type="submission" date="2023-09" db="EMBL/GenBank/DDBJ databases">
        <authorList>
            <person name="Rey-Velasco X."/>
        </authorList>
    </citation>
    <scope>NUCLEOTIDE SEQUENCE [LARGE SCALE GENOMIC DNA]</scope>
    <source>
        <strain evidence="2 3">W409</strain>
    </source>
</reference>
<dbReference type="Proteomes" id="UP001249020">
    <property type="component" value="Unassembled WGS sequence"/>
</dbReference>
<dbReference type="RefSeq" id="WP_311360097.1">
    <property type="nucleotide sequence ID" value="NZ_JAVRIE010000001.1"/>
</dbReference>
<dbReference type="AlphaFoldDB" id="A0AAW8QZ79"/>
<dbReference type="GO" id="GO:0006508">
    <property type="term" value="P:proteolysis"/>
    <property type="evidence" value="ECO:0007669"/>
    <property type="project" value="InterPro"/>
</dbReference>
<dbReference type="InterPro" id="IPR009045">
    <property type="entry name" value="Zn_M74/Hedgehog-like"/>
</dbReference>
<evidence type="ECO:0000313" key="2">
    <source>
        <dbReference type="EMBL" id="MDT0581286.1"/>
    </source>
</evidence>
<proteinExistence type="predicted"/>
<dbReference type="InterPro" id="IPR052179">
    <property type="entry name" value="DD-CPase-like"/>
</dbReference>
<accession>A0AAW8QZ79</accession>
<comment type="caution">
    <text evidence="2">The sequence shown here is derived from an EMBL/GenBank/DDBJ whole genome shotgun (WGS) entry which is preliminary data.</text>
</comment>
<dbReference type="Gene3D" id="3.30.1380.10">
    <property type="match status" value="1"/>
</dbReference>
<dbReference type="CDD" id="cd14847">
    <property type="entry name" value="DD-carboxypeptidase_like"/>
    <property type="match status" value="1"/>
</dbReference>
<keyword evidence="3" id="KW-1185">Reference proteome</keyword>
<dbReference type="GO" id="GO:0008233">
    <property type="term" value="F:peptidase activity"/>
    <property type="evidence" value="ECO:0007669"/>
    <property type="project" value="InterPro"/>
</dbReference>
<dbReference type="Pfam" id="PF02557">
    <property type="entry name" value="VanY"/>
    <property type="match status" value="1"/>
</dbReference>
<evidence type="ECO:0000313" key="3">
    <source>
        <dbReference type="Proteomes" id="UP001249020"/>
    </source>
</evidence>
<sequence length="229" mass="25972">MKPLTRSQILGLDSSHLIKIEDQHLLLDEVADAYQRMQTAAKSEGHDLRLVSSYRSFERQCLIWNKKWQGLLPLNTLEGTTVDAKLLSDHDKLHAILLWSALPGASRHHWGTDIDVFDKQKVEFSGQKFELVTGEYETDGPCSALAHWLEGNIQDFGFSLPYACYTGGVAREPWHLSYRAIADQIEKQYSLSALREQLIEAQIEGIDTVLPELDSIYQRYTLNKGIITG</sequence>
<dbReference type="PANTHER" id="PTHR34385:SF1">
    <property type="entry name" value="PEPTIDOGLYCAN L-ALANYL-D-GLUTAMATE ENDOPEPTIDASE CWLK"/>
    <property type="match status" value="1"/>
</dbReference>
<dbReference type="SUPFAM" id="SSF55166">
    <property type="entry name" value="Hedgehog/DD-peptidase"/>
    <property type="match status" value="1"/>
</dbReference>
<feature type="domain" description="D-alanyl-D-alanine carboxypeptidase-like core" evidence="1">
    <location>
        <begin position="24"/>
        <end position="179"/>
    </location>
</feature>
<gene>
    <name evidence="2" type="ORF">RM544_01935</name>
</gene>